<gene>
    <name evidence="2" type="ORF">GUJ93_ZPchr0005g14662</name>
</gene>
<name>A0A8J5TA19_ZIZPA</name>
<feature type="region of interest" description="Disordered" evidence="1">
    <location>
        <begin position="51"/>
        <end position="85"/>
    </location>
</feature>
<dbReference type="Proteomes" id="UP000729402">
    <property type="component" value="Unassembled WGS sequence"/>
</dbReference>
<dbReference type="AlphaFoldDB" id="A0A8J5TA19"/>
<proteinExistence type="predicted"/>
<comment type="caution">
    <text evidence="2">The sequence shown here is derived from an EMBL/GenBank/DDBJ whole genome shotgun (WGS) entry which is preliminary data.</text>
</comment>
<sequence>MADPYEEAEGYATAAKETSDDSDEIDSEAESDYEEKSFGLLQSANTGCAIETAPSAVPSAPGRRSKTTSSRISSSTPMASVSPTAATPESVLATVHLLDLSGPIHLLLTTLPLSRTNQLRLNYSSCMLFHQSRAVKLSNAYLPACVLKYRVDLNCADTIHAMN</sequence>
<feature type="compositionally biased region" description="Acidic residues" evidence="1">
    <location>
        <begin position="20"/>
        <end position="33"/>
    </location>
</feature>
<protein>
    <submittedName>
        <fullName evidence="2">Uncharacterized protein</fullName>
    </submittedName>
</protein>
<feature type="compositionally biased region" description="Low complexity" evidence="1">
    <location>
        <begin position="67"/>
        <end position="76"/>
    </location>
</feature>
<keyword evidence="3" id="KW-1185">Reference proteome</keyword>
<evidence type="ECO:0000313" key="2">
    <source>
        <dbReference type="EMBL" id="KAG8069381.1"/>
    </source>
</evidence>
<feature type="region of interest" description="Disordered" evidence="1">
    <location>
        <begin position="1"/>
        <end position="36"/>
    </location>
</feature>
<reference evidence="2" key="2">
    <citation type="submission" date="2021-02" db="EMBL/GenBank/DDBJ databases">
        <authorList>
            <person name="Kimball J.A."/>
            <person name="Haas M.W."/>
            <person name="Macchietto M."/>
            <person name="Kono T."/>
            <person name="Duquette J."/>
            <person name="Shao M."/>
        </authorList>
    </citation>
    <scope>NUCLEOTIDE SEQUENCE</scope>
    <source>
        <tissue evidence="2">Fresh leaf tissue</tissue>
    </source>
</reference>
<evidence type="ECO:0000313" key="3">
    <source>
        <dbReference type="Proteomes" id="UP000729402"/>
    </source>
</evidence>
<organism evidence="2 3">
    <name type="scientific">Zizania palustris</name>
    <name type="common">Northern wild rice</name>
    <dbReference type="NCBI Taxonomy" id="103762"/>
    <lineage>
        <taxon>Eukaryota</taxon>
        <taxon>Viridiplantae</taxon>
        <taxon>Streptophyta</taxon>
        <taxon>Embryophyta</taxon>
        <taxon>Tracheophyta</taxon>
        <taxon>Spermatophyta</taxon>
        <taxon>Magnoliopsida</taxon>
        <taxon>Liliopsida</taxon>
        <taxon>Poales</taxon>
        <taxon>Poaceae</taxon>
        <taxon>BOP clade</taxon>
        <taxon>Oryzoideae</taxon>
        <taxon>Oryzeae</taxon>
        <taxon>Zizaniinae</taxon>
        <taxon>Zizania</taxon>
    </lineage>
</organism>
<dbReference type="EMBL" id="JAAALK010000284">
    <property type="protein sequence ID" value="KAG8069381.1"/>
    <property type="molecule type" value="Genomic_DNA"/>
</dbReference>
<reference evidence="2" key="1">
    <citation type="journal article" date="2021" name="bioRxiv">
        <title>Whole Genome Assembly and Annotation of Northern Wild Rice, Zizania palustris L., Supports a Whole Genome Duplication in the Zizania Genus.</title>
        <authorList>
            <person name="Haas M."/>
            <person name="Kono T."/>
            <person name="Macchietto M."/>
            <person name="Millas R."/>
            <person name="McGilp L."/>
            <person name="Shao M."/>
            <person name="Duquette J."/>
            <person name="Hirsch C.N."/>
            <person name="Kimball J."/>
        </authorList>
    </citation>
    <scope>NUCLEOTIDE SEQUENCE</scope>
    <source>
        <tissue evidence="2">Fresh leaf tissue</tissue>
    </source>
</reference>
<evidence type="ECO:0000256" key="1">
    <source>
        <dbReference type="SAM" id="MobiDB-lite"/>
    </source>
</evidence>
<accession>A0A8J5TA19</accession>